<protein>
    <submittedName>
        <fullName evidence="1">Uncharacterized protein</fullName>
    </submittedName>
</protein>
<dbReference type="AlphaFoldDB" id="A0A0F9XWQ5"/>
<dbReference type="EMBL" id="LAZR01000062">
    <property type="protein sequence ID" value="KKN96848.1"/>
    <property type="molecule type" value="Genomic_DNA"/>
</dbReference>
<comment type="caution">
    <text evidence="1">The sequence shown here is derived from an EMBL/GenBank/DDBJ whole genome shotgun (WGS) entry which is preliminary data.</text>
</comment>
<sequence>MARKTKIYVLSASLRDERMLINLLETLSRQFPEYYNRMGVAHLDKPAARFGRFELSVHAEKKPSDEIRAAVKAFRLGWNAHKAEVAEADAQPVKSKY</sequence>
<proteinExistence type="predicted"/>
<accession>A0A0F9XWQ5</accession>
<organism evidence="1">
    <name type="scientific">marine sediment metagenome</name>
    <dbReference type="NCBI Taxonomy" id="412755"/>
    <lineage>
        <taxon>unclassified sequences</taxon>
        <taxon>metagenomes</taxon>
        <taxon>ecological metagenomes</taxon>
    </lineage>
</organism>
<evidence type="ECO:0000313" key="1">
    <source>
        <dbReference type="EMBL" id="KKN96848.1"/>
    </source>
</evidence>
<reference evidence="1" key="1">
    <citation type="journal article" date="2015" name="Nature">
        <title>Complex archaea that bridge the gap between prokaryotes and eukaryotes.</title>
        <authorList>
            <person name="Spang A."/>
            <person name="Saw J.H."/>
            <person name="Jorgensen S.L."/>
            <person name="Zaremba-Niedzwiedzka K."/>
            <person name="Martijn J."/>
            <person name="Lind A.E."/>
            <person name="van Eijk R."/>
            <person name="Schleper C."/>
            <person name="Guy L."/>
            <person name="Ettema T.J."/>
        </authorList>
    </citation>
    <scope>NUCLEOTIDE SEQUENCE</scope>
</reference>
<gene>
    <name evidence="1" type="ORF">LCGC14_0164920</name>
</gene>
<name>A0A0F9XWQ5_9ZZZZ</name>